<name>A0ABU0JP16_HATLI</name>
<protein>
    <submittedName>
        <fullName evidence="1">Zn finger protein</fullName>
    </submittedName>
</protein>
<organism evidence="1 2">
    <name type="scientific">Hathewaya limosa</name>
    <name type="common">Clostridium limosum</name>
    <dbReference type="NCBI Taxonomy" id="1536"/>
    <lineage>
        <taxon>Bacteria</taxon>
        <taxon>Bacillati</taxon>
        <taxon>Bacillota</taxon>
        <taxon>Clostridia</taxon>
        <taxon>Eubacteriales</taxon>
        <taxon>Clostridiaceae</taxon>
        <taxon>Hathewaya</taxon>
    </lineage>
</organism>
<evidence type="ECO:0000313" key="2">
    <source>
        <dbReference type="Proteomes" id="UP001224418"/>
    </source>
</evidence>
<accession>A0ABU0JP16</accession>
<dbReference type="RefSeq" id="WP_111942513.1">
    <property type="nucleotide sequence ID" value="NZ_BAAACJ010000025.1"/>
</dbReference>
<sequence>MENKEFKCSKCGSLDIVDVDELLMCNACGEILNQDAKKERSIKVDAILEEKEVNVGHIKVNSKDLGKITIKDKELEKEHIKESYIDNQENQDSFDVMDNEDLWCYIDDEEGLDEELDVLDGNSEYEEVFPGLITFRKKDN</sequence>
<reference evidence="1 2" key="1">
    <citation type="submission" date="2023-07" db="EMBL/GenBank/DDBJ databases">
        <title>Genomic Encyclopedia of Type Strains, Phase IV (KMG-IV): sequencing the most valuable type-strain genomes for metagenomic binning, comparative biology and taxonomic classification.</title>
        <authorList>
            <person name="Goeker M."/>
        </authorList>
    </citation>
    <scope>NUCLEOTIDE SEQUENCE [LARGE SCALE GENOMIC DNA]</scope>
    <source>
        <strain evidence="1 2">DSM 1400</strain>
    </source>
</reference>
<keyword evidence="2" id="KW-1185">Reference proteome</keyword>
<proteinExistence type="predicted"/>
<dbReference type="EMBL" id="JAUSWN010000003">
    <property type="protein sequence ID" value="MDQ0478831.1"/>
    <property type="molecule type" value="Genomic_DNA"/>
</dbReference>
<evidence type="ECO:0000313" key="1">
    <source>
        <dbReference type="EMBL" id="MDQ0478831.1"/>
    </source>
</evidence>
<gene>
    <name evidence="1" type="ORF">QOZ93_000559</name>
</gene>
<dbReference type="Proteomes" id="UP001224418">
    <property type="component" value="Unassembled WGS sequence"/>
</dbReference>
<comment type="caution">
    <text evidence="1">The sequence shown here is derived from an EMBL/GenBank/DDBJ whole genome shotgun (WGS) entry which is preliminary data.</text>
</comment>